<dbReference type="PANTHER" id="PTHR12436:SF3">
    <property type="entry name" value="GERMINAL-CENTER ASSOCIATED NUCLEAR PROTEIN"/>
    <property type="match status" value="1"/>
</dbReference>
<keyword evidence="2" id="KW-0597">Phosphoprotein</keyword>
<accession>C4JN00</accession>
<dbReference type="GO" id="GO:0070390">
    <property type="term" value="C:transcription export complex 2"/>
    <property type="evidence" value="ECO:0007669"/>
    <property type="project" value="TreeGrafter"/>
</dbReference>
<dbReference type="InterPro" id="IPR005062">
    <property type="entry name" value="SAC3/GANP/THP3_conserved"/>
</dbReference>
<dbReference type="PANTHER" id="PTHR12436">
    <property type="entry name" value="80 KDA MCM3-ASSOCIATED PROTEIN"/>
    <property type="match status" value="1"/>
</dbReference>
<dbReference type="EMBL" id="CH476616">
    <property type="protein sequence ID" value="EEP79362.1"/>
    <property type="molecule type" value="Genomic_DNA"/>
</dbReference>
<keyword evidence="8" id="KW-1185">Reference proteome</keyword>
<dbReference type="RefSeq" id="XP_002544691.1">
    <property type="nucleotide sequence ID" value="XM_002544645.1"/>
</dbReference>
<dbReference type="GO" id="GO:0005737">
    <property type="term" value="C:cytoplasm"/>
    <property type="evidence" value="ECO:0007669"/>
    <property type="project" value="TreeGrafter"/>
</dbReference>
<evidence type="ECO:0000313" key="7">
    <source>
        <dbReference type="EMBL" id="EEP79362.1"/>
    </source>
</evidence>
<feature type="compositionally biased region" description="Basic and acidic residues" evidence="5">
    <location>
        <begin position="969"/>
        <end position="1075"/>
    </location>
</feature>
<dbReference type="Pfam" id="PF03399">
    <property type="entry name" value="SAC3_GANP"/>
    <property type="match status" value="1"/>
</dbReference>
<comment type="similarity">
    <text evidence="4">Belongs to the SAC3 family.</text>
</comment>
<organism evidence="7 8">
    <name type="scientific">Uncinocarpus reesii (strain UAMH 1704)</name>
    <dbReference type="NCBI Taxonomy" id="336963"/>
    <lineage>
        <taxon>Eukaryota</taxon>
        <taxon>Fungi</taxon>
        <taxon>Dikarya</taxon>
        <taxon>Ascomycota</taxon>
        <taxon>Pezizomycotina</taxon>
        <taxon>Eurotiomycetes</taxon>
        <taxon>Eurotiomycetidae</taxon>
        <taxon>Onygenales</taxon>
        <taxon>Onygenaceae</taxon>
        <taxon>Uncinocarpus</taxon>
    </lineage>
</organism>
<dbReference type="VEuPathDB" id="FungiDB:UREG_04208"/>
<keyword evidence="3" id="KW-0539">Nucleus</keyword>
<feature type="compositionally biased region" description="Polar residues" evidence="5">
    <location>
        <begin position="688"/>
        <end position="701"/>
    </location>
</feature>
<feature type="domain" description="SAC3/GANP/THP3 conserved" evidence="6">
    <location>
        <begin position="157"/>
        <end position="478"/>
    </location>
</feature>
<proteinExistence type="inferred from homology"/>
<comment type="subcellular location">
    <subcellularLocation>
        <location evidence="1">Nucleus envelope</location>
    </subcellularLocation>
</comment>
<evidence type="ECO:0000256" key="5">
    <source>
        <dbReference type="SAM" id="MobiDB-lite"/>
    </source>
</evidence>
<evidence type="ECO:0000256" key="1">
    <source>
        <dbReference type="ARBA" id="ARBA00004259"/>
    </source>
</evidence>
<dbReference type="Gene3D" id="1.25.40.990">
    <property type="match status" value="1"/>
</dbReference>
<evidence type="ECO:0000256" key="3">
    <source>
        <dbReference type="ARBA" id="ARBA00023242"/>
    </source>
</evidence>
<feature type="compositionally biased region" description="Polar residues" evidence="5">
    <location>
        <begin position="51"/>
        <end position="60"/>
    </location>
</feature>
<reference evidence="8" key="1">
    <citation type="journal article" date="2009" name="Genome Res.">
        <title>Comparative genomic analyses of the human fungal pathogens Coccidioides and their relatives.</title>
        <authorList>
            <person name="Sharpton T.J."/>
            <person name="Stajich J.E."/>
            <person name="Rounsley S.D."/>
            <person name="Gardner M.J."/>
            <person name="Wortman J.R."/>
            <person name="Jordar V.S."/>
            <person name="Maiti R."/>
            <person name="Kodira C.D."/>
            <person name="Neafsey D.E."/>
            <person name="Zeng Q."/>
            <person name="Hung C.-Y."/>
            <person name="McMahan C."/>
            <person name="Muszewska A."/>
            <person name="Grynberg M."/>
            <person name="Mandel M.A."/>
            <person name="Kellner E.M."/>
            <person name="Barker B.M."/>
            <person name="Galgiani J.N."/>
            <person name="Orbach M.J."/>
            <person name="Kirkland T.N."/>
            <person name="Cole G.T."/>
            <person name="Henn M.R."/>
            <person name="Birren B.W."/>
            <person name="Taylor J.W."/>
        </authorList>
    </citation>
    <scope>NUCLEOTIDE SEQUENCE [LARGE SCALE GENOMIC DNA]</scope>
    <source>
        <strain evidence="8">UAMH 1704</strain>
    </source>
</reference>
<dbReference type="STRING" id="336963.C4JN00"/>
<dbReference type="HOGENOM" id="CLU_001529_0_0_1"/>
<dbReference type="AlphaFoldDB" id="C4JN00"/>
<dbReference type="FunFam" id="1.25.40.990:FF:000008">
    <property type="entry name" value="Nuclear mRNA export protein SAC3"/>
    <property type="match status" value="1"/>
</dbReference>
<gene>
    <name evidence="7" type="ORF">UREG_04208</name>
</gene>
<dbReference type="InterPro" id="IPR045107">
    <property type="entry name" value="SAC3/GANP/THP3"/>
</dbReference>
<sequence>MSSFAPGPKRGTGAPLARGRIFRGSRPSSRKGNSQQNSIVWQHKTSLNRSLSENNFQPTTGAGPRKAQSSSILGHAPTTNTSVIDRARDPRRKNEVAASSQWQANNKTQDYISRFEQLKRERTKQRAKAIDEGLMADPNQPTSLNRAITPTGTCTDMCPQYERVERIVQKMVDKSEKSMNPDTGELEVMETKMIKRFRRSAAGYDEQLPSDIRTPNTLLQTLNYMLRYVITDDDGLGSIHKFVWDRTRSIRNDLSIQQLTQQQDVEIAVKCLERIARFHILALHLLSNPANTEQFDHHQEREQLNNTLLSLLYYYDDNRGRVNFPNEDEFRAYYILFSIHDQRPDLEARVQKWPRELRRSPRIQVALELFAAAGNTWEYQGTLDARRPNAIAQGFYSRFFSLVRSKSVSYLMACIAEIYFNQVRQTAIRSIWKGYCRQPLSQQHKNQEWTVDKLTEVLWFDNEDQTIKFCEDQSLELSSGAEGQLYLDWGNRSIDYIAFQPSSEQIFSEYLVETKRYGRTLPAIILGMTVSQALRHGMIDKSLLRPESGFAALSNKATNEQESLFVSDDENEAGIQNGQAPMAGAGIEKEMPSTSASIFSRPLENVQITTNPFLKHLGGPLPPSSPPSQPFSASAPEFVPQGFSNLTNSQPLPSAPSFAASIGPPSFGAFGSNFGIPSSAAGMKSGPRISQPTSTSIQTFGAPSAPETISFGKPSASQALGAGVNWKNPFSAPFPGSLASGIATQTEAIKDASIIQDAQRPSVTLSQDASNHPFMVDTTGTSNFGNASRPSKPPFPSFSAATFGYQSNQSGKYQAGYHHKMILNMSQANIIKGKSTVFENNPRPFSKGHFQNDAATQANPTFASPQFSKAPELKKTPEVPSSAVFSTLPTKSSAAGTLFTGFQASKSVESEAPEPTLPGTSSFSAPTGQEKNPAVLDQTTQLPTLQSLNQPIDDQNHAEDIKQQALKEQQAREESENRAQEEAAKKEAAKREFKRLQAAQKEKEKKEAAERETAQRLKAMKEQEEELRAARREIERMKANEQKTAEKEAARKSAIEKEIAKRKALSEANEEESRGKSKIARLNPRQTLTVDELLALELSKQKAAPPKPCPQQKSLIDEDELLFSAARMAGRELSRIGLFDSVPQFRESVSRPSTPSSFSSSVLERVNNFSRSTGSDRLHATVNGYKVALAPETPLGLGRTLSRTEQRIRQTGAKGLAYKPIANILNTPDEKGKSISSKRKTRS</sequence>
<protein>
    <recommendedName>
        <fullName evidence="6">SAC3/GANP/THP3 conserved domain-containing protein</fullName>
    </recommendedName>
</protein>
<feature type="compositionally biased region" description="Polar residues" evidence="5">
    <location>
        <begin position="67"/>
        <end position="83"/>
    </location>
</feature>
<feature type="compositionally biased region" description="Basic and acidic residues" evidence="5">
    <location>
        <begin position="85"/>
        <end position="95"/>
    </location>
</feature>
<evidence type="ECO:0000259" key="6">
    <source>
        <dbReference type="Pfam" id="PF03399"/>
    </source>
</evidence>
<evidence type="ECO:0000256" key="2">
    <source>
        <dbReference type="ARBA" id="ARBA00022553"/>
    </source>
</evidence>
<dbReference type="GO" id="GO:0006406">
    <property type="term" value="P:mRNA export from nucleus"/>
    <property type="evidence" value="ECO:0007669"/>
    <property type="project" value="TreeGrafter"/>
</dbReference>
<feature type="compositionally biased region" description="Polar residues" evidence="5">
    <location>
        <begin position="26"/>
        <end position="37"/>
    </location>
</feature>
<dbReference type="OMA" id="QKWPREL"/>
<feature type="region of interest" description="Disordered" evidence="5">
    <location>
        <begin position="51"/>
        <end position="102"/>
    </location>
</feature>
<dbReference type="KEGG" id="ure:UREG_04208"/>
<feature type="region of interest" description="Disordered" evidence="5">
    <location>
        <begin position="682"/>
        <end position="702"/>
    </location>
</feature>
<feature type="region of interest" description="Disordered" evidence="5">
    <location>
        <begin position="906"/>
        <end position="1083"/>
    </location>
</feature>
<dbReference type="GO" id="GO:0005635">
    <property type="term" value="C:nuclear envelope"/>
    <property type="evidence" value="ECO:0007669"/>
    <property type="project" value="UniProtKB-SubCell"/>
</dbReference>
<evidence type="ECO:0000313" key="8">
    <source>
        <dbReference type="Proteomes" id="UP000002058"/>
    </source>
</evidence>
<dbReference type="eggNOG" id="KOG1860">
    <property type="taxonomic scope" value="Eukaryota"/>
</dbReference>
<dbReference type="Proteomes" id="UP000002058">
    <property type="component" value="Unassembled WGS sequence"/>
</dbReference>
<evidence type="ECO:0000256" key="4">
    <source>
        <dbReference type="ARBA" id="ARBA00038443"/>
    </source>
</evidence>
<dbReference type="InParanoid" id="C4JN00"/>
<feature type="compositionally biased region" description="Polar residues" evidence="5">
    <location>
        <begin position="937"/>
        <end position="953"/>
    </location>
</feature>
<feature type="region of interest" description="Disordered" evidence="5">
    <location>
        <begin position="1"/>
        <end position="37"/>
    </location>
</feature>
<dbReference type="GeneID" id="8437221"/>
<feature type="compositionally biased region" description="Polar residues" evidence="5">
    <location>
        <begin position="918"/>
        <end position="930"/>
    </location>
</feature>
<dbReference type="OrthoDB" id="264795at2759"/>
<name>C4JN00_UNCRE</name>